<keyword evidence="3 4" id="KW-0732">Signal</keyword>
<organism evidence="6 7">
    <name type="scientific">Asanoa ferruginea</name>
    <dbReference type="NCBI Taxonomy" id="53367"/>
    <lineage>
        <taxon>Bacteria</taxon>
        <taxon>Bacillati</taxon>
        <taxon>Actinomycetota</taxon>
        <taxon>Actinomycetes</taxon>
        <taxon>Micromonosporales</taxon>
        <taxon>Micromonosporaceae</taxon>
        <taxon>Asanoa</taxon>
    </lineage>
</organism>
<dbReference type="GO" id="GO:0015833">
    <property type="term" value="P:peptide transport"/>
    <property type="evidence" value="ECO:0007669"/>
    <property type="project" value="TreeGrafter"/>
</dbReference>
<dbReference type="EMBL" id="QUMQ01000001">
    <property type="protein sequence ID" value="REF99767.1"/>
    <property type="molecule type" value="Genomic_DNA"/>
</dbReference>
<evidence type="ECO:0000256" key="4">
    <source>
        <dbReference type="SAM" id="SignalP"/>
    </source>
</evidence>
<dbReference type="SUPFAM" id="SSF53850">
    <property type="entry name" value="Periplasmic binding protein-like II"/>
    <property type="match status" value="1"/>
</dbReference>
<feature type="domain" description="Solute-binding protein family 5" evidence="5">
    <location>
        <begin position="93"/>
        <end position="439"/>
    </location>
</feature>
<keyword evidence="2" id="KW-0813">Transport</keyword>
<dbReference type="InterPro" id="IPR039424">
    <property type="entry name" value="SBP_5"/>
</dbReference>
<dbReference type="GO" id="GO:0042597">
    <property type="term" value="C:periplasmic space"/>
    <property type="evidence" value="ECO:0007669"/>
    <property type="project" value="UniProtKB-ARBA"/>
</dbReference>
<dbReference type="PANTHER" id="PTHR30290:SF9">
    <property type="entry name" value="OLIGOPEPTIDE-BINDING PROTEIN APPA"/>
    <property type="match status" value="1"/>
</dbReference>
<comment type="caution">
    <text evidence="6">The sequence shown here is derived from an EMBL/GenBank/DDBJ whole genome shotgun (WGS) entry which is preliminary data.</text>
</comment>
<evidence type="ECO:0000313" key="7">
    <source>
        <dbReference type="Proteomes" id="UP000256913"/>
    </source>
</evidence>
<evidence type="ECO:0000256" key="2">
    <source>
        <dbReference type="ARBA" id="ARBA00022448"/>
    </source>
</evidence>
<evidence type="ECO:0000259" key="5">
    <source>
        <dbReference type="Pfam" id="PF00496"/>
    </source>
</evidence>
<dbReference type="OrthoDB" id="9796817at2"/>
<dbReference type="PROSITE" id="PS51257">
    <property type="entry name" value="PROKAR_LIPOPROTEIN"/>
    <property type="match status" value="1"/>
</dbReference>
<dbReference type="AlphaFoldDB" id="A0A3D9ZRK2"/>
<dbReference type="Gene3D" id="3.10.105.10">
    <property type="entry name" value="Dipeptide-binding Protein, Domain 3"/>
    <property type="match status" value="1"/>
</dbReference>
<dbReference type="GO" id="GO:1904680">
    <property type="term" value="F:peptide transmembrane transporter activity"/>
    <property type="evidence" value="ECO:0007669"/>
    <property type="project" value="TreeGrafter"/>
</dbReference>
<name>A0A3D9ZRK2_9ACTN</name>
<comment type="similarity">
    <text evidence="1">Belongs to the bacterial solute-binding protein 5 family.</text>
</comment>
<feature type="signal peptide" evidence="4">
    <location>
        <begin position="1"/>
        <end position="23"/>
    </location>
</feature>
<dbReference type="Pfam" id="PF00496">
    <property type="entry name" value="SBP_bac_5"/>
    <property type="match status" value="1"/>
</dbReference>
<evidence type="ECO:0000256" key="1">
    <source>
        <dbReference type="ARBA" id="ARBA00005695"/>
    </source>
</evidence>
<dbReference type="InterPro" id="IPR000914">
    <property type="entry name" value="SBP_5_dom"/>
</dbReference>
<dbReference type="PANTHER" id="PTHR30290">
    <property type="entry name" value="PERIPLASMIC BINDING COMPONENT OF ABC TRANSPORTER"/>
    <property type="match status" value="1"/>
</dbReference>
<accession>A0A3D9ZRK2</accession>
<protein>
    <submittedName>
        <fullName evidence="6">Peptide/nickel transport system substrate-binding protein</fullName>
    </submittedName>
</protein>
<dbReference type="Gene3D" id="3.40.190.10">
    <property type="entry name" value="Periplasmic binding protein-like II"/>
    <property type="match status" value="1"/>
</dbReference>
<gene>
    <name evidence="6" type="ORF">DFJ67_5811</name>
</gene>
<dbReference type="PIRSF" id="PIRSF002741">
    <property type="entry name" value="MppA"/>
    <property type="match status" value="1"/>
</dbReference>
<dbReference type="Proteomes" id="UP000256913">
    <property type="component" value="Unassembled WGS sequence"/>
</dbReference>
<dbReference type="InterPro" id="IPR030678">
    <property type="entry name" value="Peptide/Ni-bd"/>
</dbReference>
<keyword evidence="7" id="KW-1185">Reference proteome</keyword>
<dbReference type="GO" id="GO:0043190">
    <property type="term" value="C:ATP-binding cassette (ABC) transporter complex"/>
    <property type="evidence" value="ECO:0007669"/>
    <property type="project" value="InterPro"/>
</dbReference>
<evidence type="ECO:0000313" key="6">
    <source>
        <dbReference type="EMBL" id="REF99767.1"/>
    </source>
</evidence>
<reference evidence="6 7" key="1">
    <citation type="submission" date="2018-08" db="EMBL/GenBank/DDBJ databases">
        <title>Sequencing the genomes of 1000 actinobacteria strains.</title>
        <authorList>
            <person name="Klenk H.-P."/>
        </authorList>
    </citation>
    <scope>NUCLEOTIDE SEQUENCE [LARGE SCALE GENOMIC DNA]</scope>
    <source>
        <strain evidence="6 7">DSM 44099</strain>
    </source>
</reference>
<feature type="chain" id="PRO_5038772967" evidence="4">
    <location>
        <begin position="24"/>
        <end position="523"/>
    </location>
</feature>
<proteinExistence type="inferred from homology"/>
<sequence>MTLGSRKRRRTVLIALATAGVFALTACNGGSGSGGAGATSSGVIVQDSTVTVGEQDEPPSWNIYAQSGTGSGNSQWGNIFDALLDWNYDKKEYDPYLATSWESSADLKTWTFHLRQGVKFSDGTPFTVDDVLFSFDRMKNHPDSLMASHFAHVTKMEAPDQSTVVLHLDTPIASFLSDIEGRMIVSKHAYDTMGEDKANHAMIGTGPFKLESWVEGQQMTLVRNDNFWGDKPSVQKLVLKVIPDDAARLAALKSGEVQIIRELPSQDIPTVKNTPGVKVVTNPGVRILFMPFNPTIKPYDDPRVREAISKAIDVHTIVDGVFDGTVTEMKGPMPDFIPGADPSWKGHVYDPEAAKALVQEIGGGQPVKITFTSATGNYPGDTQVNQVVVEQLKAVGFDVQFDSPDFAVLSANQSKGKVGFYLITKGGYQDAGAVYTQYWLAGQSKRTMWDDPALNDVLTKQAAEPDTTKREALLKDAGNMLVDQDAAIWFGTYENLWATADNIKWQPNAGEWINGTDIDVLQK</sequence>
<evidence type="ECO:0000256" key="3">
    <source>
        <dbReference type="ARBA" id="ARBA00022729"/>
    </source>
</evidence>